<dbReference type="Proteomes" id="UP000019116">
    <property type="component" value="Chromosome 3B"/>
</dbReference>
<comment type="pathway">
    <text evidence="3">Glycerolipid metabolism; triacylglycerol biosynthesis.</text>
</comment>
<dbReference type="SUPFAM" id="SSF52777">
    <property type="entry name" value="CoA-dependent acyltransferases"/>
    <property type="match status" value="1"/>
</dbReference>
<comment type="pathway">
    <text evidence="4">Lipid metabolism.</text>
</comment>
<evidence type="ECO:0000256" key="2">
    <source>
        <dbReference type="ARBA" id="ARBA00004586"/>
    </source>
</evidence>
<dbReference type="UniPathway" id="UPA00282"/>
<dbReference type="Gramene" id="TraesROB_scaffold_000025_01G000700.1">
    <property type="protein sequence ID" value="TraesROB_scaffold_000025_01G000700.1"/>
    <property type="gene ID" value="TraesROB_scaffold_000025_01G000700"/>
</dbReference>
<proteinExistence type="inferred from homology"/>
<dbReference type="InterPro" id="IPR009721">
    <property type="entry name" value="O-acyltransferase_WSD1_C"/>
</dbReference>
<feature type="domain" description="O-acyltransferase WSD1 C-terminal" evidence="13">
    <location>
        <begin position="342"/>
        <end position="485"/>
    </location>
</feature>
<dbReference type="GO" id="GO:0047196">
    <property type="term" value="F:long-chain-alcohol O-fatty-acyltransferase activity"/>
    <property type="evidence" value="ECO:0007669"/>
    <property type="project" value="UniProtKB-EC"/>
</dbReference>
<dbReference type="InterPro" id="IPR045034">
    <property type="entry name" value="O-acyltransferase_WSD1-like"/>
</dbReference>
<dbReference type="STRING" id="4565.A0A3B6FNN5"/>
<dbReference type="Pfam" id="PF06974">
    <property type="entry name" value="WS_DGAT_C"/>
    <property type="match status" value="1"/>
</dbReference>
<feature type="region of interest" description="Disordered" evidence="11">
    <location>
        <begin position="1"/>
        <end position="23"/>
    </location>
</feature>
<dbReference type="SMR" id="A0A3B6FNN5"/>
<dbReference type="PANTHER" id="PTHR31650">
    <property type="entry name" value="O-ACYLTRANSFERASE (WSD1-LIKE) FAMILY PROTEIN"/>
    <property type="match status" value="1"/>
</dbReference>
<evidence type="ECO:0000259" key="12">
    <source>
        <dbReference type="Pfam" id="PF03007"/>
    </source>
</evidence>
<dbReference type="InterPro" id="IPR004255">
    <property type="entry name" value="O-acyltransferase_WSD1_N"/>
</dbReference>
<evidence type="ECO:0000313" key="15">
    <source>
        <dbReference type="Proteomes" id="UP000019116"/>
    </source>
</evidence>
<comment type="similarity">
    <text evidence="8">In the N-terminal section; belongs to the long-chain O-acyltransferase family.</text>
</comment>
<accession>A0A3B6FNN5</accession>
<reference evidence="14" key="2">
    <citation type="submission" date="2018-10" db="UniProtKB">
        <authorList>
            <consortium name="EnsemblPlants"/>
        </authorList>
    </citation>
    <scope>IDENTIFICATION</scope>
</reference>
<comment type="subcellular location">
    <subcellularLocation>
        <location evidence="1">Cell membrane</location>
        <topology evidence="1">Single-pass membrane protein</topology>
    </subcellularLocation>
    <subcellularLocation>
        <location evidence="2">Endoplasmic reticulum membrane</location>
    </subcellularLocation>
</comment>
<dbReference type="Gramene" id="TraesPARA_EIv1.0_0972210.1">
    <property type="protein sequence ID" value="TraesPARA_EIv1.0_0972210.1.CDS"/>
    <property type="gene ID" value="TraesPARA_EIv1.0_0972210"/>
</dbReference>
<evidence type="ECO:0000256" key="9">
    <source>
        <dbReference type="ARBA" id="ARBA00047604"/>
    </source>
</evidence>
<dbReference type="Gene3D" id="3.30.559.10">
    <property type="entry name" value="Chloramphenicol acetyltransferase-like domain"/>
    <property type="match status" value="1"/>
</dbReference>
<evidence type="ECO:0000256" key="1">
    <source>
        <dbReference type="ARBA" id="ARBA00004162"/>
    </source>
</evidence>
<evidence type="ECO:0000256" key="11">
    <source>
        <dbReference type="SAM" id="MobiDB-lite"/>
    </source>
</evidence>
<dbReference type="Gramene" id="TraesRN3B0100769500.1">
    <property type="protein sequence ID" value="TraesRN3B0100769500.1"/>
    <property type="gene ID" value="TraesRN3B0100769500"/>
</dbReference>
<dbReference type="Gramene" id="TraesCS3B03G0772700.1">
    <property type="protein sequence ID" value="TraesCS3B03G0772700.1.CDS"/>
    <property type="gene ID" value="TraesCS3B03G0772700"/>
</dbReference>
<evidence type="ECO:0000259" key="13">
    <source>
        <dbReference type="Pfam" id="PF06974"/>
    </source>
</evidence>
<dbReference type="OMA" id="RWISALW"/>
<dbReference type="Gramene" id="TraesNOR3B03G01694850.1">
    <property type="protein sequence ID" value="TraesNOR3B03G01694850.1"/>
    <property type="gene ID" value="TraesNOR3B03G01694850"/>
</dbReference>
<evidence type="ECO:0000256" key="8">
    <source>
        <dbReference type="ARBA" id="ARBA00024360"/>
    </source>
</evidence>
<keyword evidence="5" id="KW-0808">Transferase</keyword>
<reference evidence="14" key="1">
    <citation type="submission" date="2018-08" db="EMBL/GenBank/DDBJ databases">
        <authorList>
            <person name="Rossello M."/>
        </authorList>
    </citation>
    <scope>NUCLEOTIDE SEQUENCE [LARGE SCALE GENOMIC DNA]</scope>
    <source>
        <strain evidence="14">cv. Chinese Spring</strain>
    </source>
</reference>
<evidence type="ECO:0000313" key="14">
    <source>
        <dbReference type="EnsemblPlants" id="TraesCS3B02G300200.1"/>
    </source>
</evidence>
<keyword evidence="7" id="KW-0012">Acyltransferase</keyword>
<protein>
    <submittedName>
        <fullName evidence="14">Uncharacterized protein</fullName>
    </submittedName>
</protein>
<dbReference type="OrthoDB" id="619536at2759"/>
<dbReference type="GO" id="GO:0008374">
    <property type="term" value="F:O-acyltransferase activity"/>
    <property type="evidence" value="ECO:0000318"/>
    <property type="project" value="GO_Central"/>
</dbReference>
<keyword evidence="6" id="KW-0256">Endoplasmic reticulum</keyword>
<evidence type="ECO:0000256" key="6">
    <source>
        <dbReference type="ARBA" id="ARBA00022824"/>
    </source>
</evidence>
<sequence length="509" mass="56580">MLLRQRALAVETGSRGERAAREEEEPVSPVGRLFLEPRFRWYIVGALGLGAPVDLAALRAGIEVTLLRHPRFCSVIVMDELEEGAGPKWVRTTVELDNHVIVPDLDPTAMSIEPNKTLEDYLSSLSTLPMDHSRPLWEFHVLDFPTSEAVAALAFRAHHSLGDGTSLLSLLVASVGSSKVLPTTAPRRVSTIKALSPRSPSSAATGAVAVFTVWIMSLLLLVWYTVVDIVCFVATAASILRDPPTLFKGADGVEFRPKRFVNCRLSLDDIKYVKRVMCCTVNDVLLGVTSAALSRYYFRETGESGKRNIKVRSTFIVNLRKMTGLHTLASMMKSDKDNGVKWGNQLGYMLLPFHIEKHDDPLKYVEKAMRIAHRKKSSMESVFTNWSALMIKKIFGIKATASLCHALFKNTTILFSNMVGPTEQVTLYGHPILYIAPSIYGQQHALTIHCQSYMNIVKLVLAIDEAQLPNADGLLEDFVESLRLIREATSRKPHGVEECSQKEHRHGDT</sequence>
<dbReference type="GO" id="GO:0005789">
    <property type="term" value="C:endoplasmic reticulum membrane"/>
    <property type="evidence" value="ECO:0007669"/>
    <property type="project" value="UniProtKB-SubCell"/>
</dbReference>
<dbReference type="InterPro" id="IPR023213">
    <property type="entry name" value="CAT-like_dom_sf"/>
</dbReference>
<keyword evidence="15" id="KW-1185">Reference proteome</keyword>
<dbReference type="GO" id="GO:0004144">
    <property type="term" value="F:diacylglycerol O-acyltransferase activity"/>
    <property type="evidence" value="ECO:0007669"/>
    <property type="project" value="UniProtKB-EC"/>
</dbReference>
<name>A0A3B6FNN5_WHEAT</name>
<dbReference type="EnsemblPlants" id="TraesCS3B02G300200.1">
    <property type="protein sequence ID" value="TraesCS3B02G300200.1"/>
    <property type="gene ID" value="TraesCS3B02G300200"/>
</dbReference>
<dbReference type="GO" id="GO:0005886">
    <property type="term" value="C:plasma membrane"/>
    <property type="evidence" value="ECO:0000318"/>
    <property type="project" value="GO_Central"/>
</dbReference>
<organism evidence="14">
    <name type="scientific">Triticum aestivum</name>
    <name type="common">Wheat</name>
    <dbReference type="NCBI Taxonomy" id="4565"/>
    <lineage>
        <taxon>Eukaryota</taxon>
        <taxon>Viridiplantae</taxon>
        <taxon>Streptophyta</taxon>
        <taxon>Embryophyta</taxon>
        <taxon>Tracheophyta</taxon>
        <taxon>Spermatophyta</taxon>
        <taxon>Magnoliopsida</taxon>
        <taxon>Liliopsida</taxon>
        <taxon>Poales</taxon>
        <taxon>Poaceae</taxon>
        <taxon>BOP clade</taxon>
        <taxon>Pooideae</taxon>
        <taxon>Triticodae</taxon>
        <taxon>Triticeae</taxon>
        <taxon>Triticinae</taxon>
        <taxon>Triticum</taxon>
    </lineage>
</organism>
<feature type="domain" description="O-acyltransferase WSD1-like N-terminal" evidence="12">
    <location>
        <begin position="55"/>
        <end position="284"/>
    </location>
</feature>
<evidence type="ECO:0000256" key="4">
    <source>
        <dbReference type="ARBA" id="ARBA00005189"/>
    </source>
</evidence>
<evidence type="ECO:0000256" key="7">
    <source>
        <dbReference type="ARBA" id="ARBA00023315"/>
    </source>
</evidence>
<evidence type="ECO:0000256" key="5">
    <source>
        <dbReference type="ARBA" id="ARBA00022679"/>
    </source>
</evidence>
<dbReference type="Gramene" id="TraesCS3B02G300200.1">
    <property type="protein sequence ID" value="TraesCS3B02G300200.1"/>
    <property type="gene ID" value="TraesCS3B02G300200"/>
</dbReference>
<evidence type="ECO:0000256" key="3">
    <source>
        <dbReference type="ARBA" id="ARBA00004771"/>
    </source>
</evidence>
<dbReference type="Pfam" id="PF03007">
    <property type="entry name" value="WS_DGAT_cat"/>
    <property type="match status" value="1"/>
</dbReference>
<dbReference type="PANTHER" id="PTHR31650:SF81">
    <property type="entry name" value="DIACYLGLYCEROL O-ACYLTRANSFERASE"/>
    <property type="match status" value="1"/>
</dbReference>
<comment type="catalytic activity">
    <reaction evidence="10">
        <text>an acyl-CoA + a 1,2-diacyl-sn-glycerol = a triacyl-sn-glycerol + CoA</text>
        <dbReference type="Rhea" id="RHEA:10868"/>
        <dbReference type="ChEBI" id="CHEBI:17815"/>
        <dbReference type="ChEBI" id="CHEBI:57287"/>
        <dbReference type="ChEBI" id="CHEBI:58342"/>
        <dbReference type="ChEBI" id="CHEBI:64615"/>
        <dbReference type="EC" id="2.3.1.20"/>
    </reaction>
</comment>
<comment type="catalytic activity">
    <reaction evidence="9">
        <text>a long chain fatty alcohol + a fatty acyl-CoA = a long-chain alcohol wax ester + CoA</text>
        <dbReference type="Rhea" id="RHEA:38443"/>
        <dbReference type="ChEBI" id="CHEBI:17135"/>
        <dbReference type="ChEBI" id="CHEBI:57287"/>
        <dbReference type="ChEBI" id="CHEBI:77636"/>
        <dbReference type="ChEBI" id="CHEBI:235323"/>
        <dbReference type="EC" id="2.3.1.75"/>
    </reaction>
</comment>
<dbReference type="GO" id="GO:0019432">
    <property type="term" value="P:triglyceride biosynthetic process"/>
    <property type="evidence" value="ECO:0000318"/>
    <property type="project" value="GO_Central"/>
</dbReference>
<dbReference type="Gramene" id="TraesMAC3B03G01672010.1">
    <property type="protein sequence ID" value="TraesMAC3B03G01672010.1"/>
    <property type="gene ID" value="TraesMAC3B03G01672010"/>
</dbReference>
<dbReference type="AlphaFoldDB" id="A0A3B6FNN5"/>
<evidence type="ECO:0000256" key="10">
    <source>
        <dbReference type="ARBA" id="ARBA00048109"/>
    </source>
</evidence>